<evidence type="ECO:0000313" key="15">
    <source>
        <dbReference type="EMBL" id="CAD5222146.1"/>
    </source>
</evidence>
<name>A0A1I7RZU0_BURXY</name>
<dbReference type="OrthoDB" id="5874059at2759"/>
<keyword evidence="6 14" id="KW-1133">Transmembrane helix</keyword>
<evidence type="ECO:0000256" key="7">
    <source>
        <dbReference type="ARBA" id="ARBA00023053"/>
    </source>
</evidence>
<evidence type="ECO:0000313" key="18">
    <source>
        <dbReference type="WBParaSite" id="BXY_0626200.1"/>
    </source>
</evidence>
<keyword evidence="10" id="KW-0325">Glycoprotein</keyword>
<comment type="similarity">
    <text evidence="2 13">Belongs to the amiloride-sensitive sodium channel (TC 1.A.6) family.</text>
</comment>
<dbReference type="Pfam" id="PF00858">
    <property type="entry name" value="ASC"/>
    <property type="match status" value="1"/>
</dbReference>
<reference evidence="18" key="1">
    <citation type="submission" date="2016-11" db="UniProtKB">
        <authorList>
            <consortium name="WormBaseParasite"/>
        </authorList>
    </citation>
    <scope>IDENTIFICATION</scope>
</reference>
<dbReference type="AlphaFoldDB" id="A0A1I7RZU0"/>
<evidence type="ECO:0000256" key="12">
    <source>
        <dbReference type="ARBA" id="ARBA00023303"/>
    </source>
</evidence>
<evidence type="ECO:0000256" key="6">
    <source>
        <dbReference type="ARBA" id="ARBA00022989"/>
    </source>
</evidence>
<accession>A0A1I7RZU0</accession>
<evidence type="ECO:0000256" key="14">
    <source>
        <dbReference type="SAM" id="Phobius"/>
    </source>
</evidence>
<proteinExistence type="inferred from homology"/>
<dbReference type="EMBL" id="CAJFDI010000003">
    <property type="protein sequence ID" value="CAD5222146.1"/>
    <property type="molecule type" value="Genomic_DNA"/>
</dbReference>
<keyword evidence="3 13" id="KW-0813">Transport</keyword>
<dbReference type="GO" id="GO:0005886">
    <property type="term" value="C:plasma membrane"/>
    <property type="evidence" value="ECO:0007669"/>
    <property type="project" value="TreeGrafter"/>
</dbReference>
<evidence type="ECO:0000256" key="13">
    <source>
        <dbReference type="RuleBase" id="RU000679"/>
    </source>
</evidence>
<dbReference type="GO" id="GO:0015280">
    <property type="term" value="F:ligand-gated sodium channel activity"/>
    <property type="evidence" value="ECO:0007669"/>
    <property type="project" value="TreeGrafter"/>
</dbReference>
<dbReference type="Proteomes" id="UP000659654">
    <property type="component" value="Unassembled WGS sequence"/>
</dbReference>
<evidence type="ECO:0000256" key="2">
    <source>
        <dbReference type="ARBA" id="ARBA00007193"/>
    </source>
</evidence>
<dbReference type="Gene3D" id="1.10.287.770">
    <property type="entry name" value="YojJ-like"/>
    <property type="match status" value="1"/>
</dbReference>
<dbReference type="WBParaSite" id="BXY_0626200.1">
    <property type="protein sequence ID" value="BXY_0626200.1"/>
    <property type="gene ID" value="BXY_0626200"/>
</dbReference>
<dbReference type="PANTHER" id="PTHR11690">
    <property type="entry name" value="AMILORIDE-SENSITIVE SODIUM CHANNEL-RELATED"/>
    <property type="match status" value="1"/>
</dbReference>
<evidence type="ECO:0000256" key="8">
    <source>
        <dbReference type="ARBA" id="ARBA00023065"/>
    </source>
</evidence>
<evidence type="ECO:0000256" key="9">
    <source>
        <dbReference type="ARBA" id="ARBA00023136"/>
    </source>
</evidence>
<evidence type="ECO:0000313" key="16">
    <source>
        <dbReference type="Proteomes" id="UP000095284"/>
    </source>
</evidence>
<protein>
    <submittedName>
        <fullName evidence="15">(pine wood nematode) hypothetical protein</fullName>
    </submittedName>
</protein>
<evidence type="ECO:0000256" key="5">
    <source>
        <dbReference type="ARBA" id="ARBA00022692"/>
    </source>
</evidence>
<reference evidence="15" key="2">
    <citation type="submission" date="2020-09" db="EMBL/GenBank/DDBJ databases">
        <authorList>
            <person name="Kikuchi T."/>
        </authorList>
    </citation>
    <scope>NUCLEOTIDE SEQUENCE</scope>
    <source>
        <strain evidence="15">Ka4C1</strain>
    </source>
</reference>
<keyword evidence="9 14" id="KW-0472">Membrane</keyword>
<evidence type="ECO:0000256" key="11">
    <source>
        <dbReference type="ARBA" id="ARBA00023201"/>
    </source>
</evidence>
<organism evidence="16 18">
    <name type="scientific">Bursaphelenchus xylophilus</name>
    <name type="common">Pinewood nematode worm</name>
    <name type="synonym">Aphelenchoides xylophilus</name>
    <dbReference type="NCBI Taxonomy" id="6326"/>
    <lineage>
        <taxon>Eukaryota</taxon>
        <taxon>Metazoa</taxon>
        <taxon>Ecdysozoa</taxon>
        <taxon>Nematoda</taxon>
        <taxon>Chromadorea</taxon>
        <taxon>Rhabditida</taxon>
        <taxon>Tylenchina</taxon>
        <taxon>Tylenchomorpha</taxon>
        <taxon>Aphelenchoidea</taxon>
        <taxon>Aphelenchoididae</taxon>
        <taxon>Bursaphelenchus</taxon>
    </lineage>
</organism>
<gene>
    <name evidence="15" type="ORF">BXYJ_LOCUS7114</name>
</gene>
<keyword evidence="5 13" id="KW-0812">Transmembrane</keyword>
<dbReference type="PANTHER" id="PTHR11690:SF248">
    <property type="entry name" value="PICKPOCKET 17, ISOFORM A"/>
    <property type="match status" value="1"/>
</dbReference>
<comment type="subcellular location">
    <subcellularLocation>
        <location evidence="1">Membrane</location>
        <topology evidence="1">Multi-pass membrane protein</topology>
    </subcellularLocation>
</comment>
<keyword evidence="7" id="KW-0915">Sodium</keyword>
<evidence type="ECO:0000256" key="10">
    <source>
        <dbReference type="ARBA" id="ARBA00023180"/>
    </source>
</evidence>
<dbReference type="Proteomes" id="UP000582659">
    <property type="component" value="Unassembled WGS sequence"/>
</dbReference>
<keyword evidence="4 13" id="KW-0894">Sodium channel</keyword>
<evidence type="ECO:0000313" key="17">
    <source>
        <dbReference type="Proteomes" id="UP000659654"/>
    </source>
</evidence>
<dbReference type="eggNOG" id="KOG4294">
    <property type="taxonomic scope" value="Eukaryota"/>
</dbReference>
<sequence length="502" mass="55584">MGEAWDRFFRSRAAQKAAYHGRAGAKQVRSFPEWTSMLALPQVVYFRRFCSFFWFLLFLAALGIAAWQLIETIKNYRSYGFTTTRTLNFDAHPFPAVTACDLNPFKRDLAYQNAEIVTLMNALEYAFEKTRCSTNNCTVDTNSTLDSYISEYGLSDLRDTSTVVLQASRLLTLITGSLNLTSASAQYDDFIQGCSFNTQDCVDTDWTKFESQAMGTCFTFNIAKARNVSRVGPIYGLRAIIKTNVSQYLPVSPSAGFKVLVHHQDEYPFPDIYGVNVMVGSAAMVGVSYTEVTRLGQPYSKCVLDSPEDYIYPKNYSTEGCLRSAYQLSVIKNCGCYDPSFPASSNLTVQTNDGTNVSMKRIGACTLDNYACWISQSDSNFVNNCTNPCYETSYSVGVSFASWPSGSSSTIGACMGGDYGNLTCDVMYAQNGALIQVFFEAQSYEVMAEVPTYPTSSFLSDFGGTLSLWIGGSILVLLEIALLFIQCVFTCICPCCDRHIGY</sequence>
<dbReference type="EMBL" id="CAJFCV020000003">
    <property type="protein sequence ID" value="CAG9109237.1"/>
    <property type="molecule type" value="Genomic_DNA"/>
</dbReference>
<dbReference type="Gene3D" id="2.60.470.10">
    <property type="entry name" value="Acid-sensing ion channels like domains"/>
    <property type="match status" value="1"/>
</dbReference>
<evidence type="ECO:0000256" key="1">
    <source>
        <dbReference type="ARBA" id="ARBA00004141"/>
    </source>
</evidence>
<dbReference type="InterPro" id="IPR001873">
    <property type="entry name" value="ENaC"/>
</dbReference>
<dbReference type="PRINTS" id="PR01078">
    <property type="entry name" value="AMINACHANNEL"/>
</dbReference>
<feature type="transmembrane region" description="Helical" evidence="14">
    <location>
        <begin position="466"/>
        <end position="485"/>
    </location>
</feature>
<evidence type="ECO:0000256" key="3">
    <source>
        <dbReference type="ARBA" id="ARBA00022448"/>
    </source>
</evidence>
<evidence type="ECO:0000256" key="4">
    <source>
        <dbReference type="ARBA" id="ARBA00022461"/>
    </source>
</evidence>
<dbReference type="Proteomes" id="UP000095284">
    <property type="component" value="Unplaced"/>
</dbReference>
<keyword evidence="8 13" id="KW-0406">Ion transport</keyword>
<keyword evidence="17" id="KW-1185">Reference proteome</keyword>
<feature type="transmembrane region" description="Helical" evidence="14">
    <location>
        <begin position="52"/>
        <end position="70"/>
    </location>
</feature>
<keyword evidence="11 13" id="KW-0739">Sodium transport</keyword>
<keyword evidence="12 13" id="KW-0407">Ion channel</keyword>